<protein>
    <submittedName>
        <fullName evidence="1">Uncharacterized protein</fullName>
    </submittedName>
</protein>
<evidence type="ECO:0000313" key="2">
    <source>
        <dbReference type="Proteomes" id="UP000326924"/>
    </source>
</evidence>
<sequence>MGDSTINEHLENPWATRTRKLTHVQQQTAANSYAQHQDLAADDLGSQIFWRNKERILLKGLRAMHEAANNLNHQIGSTGCINRAPSGGTVEDAKHPAVTAHEYDDAIEASGETLSGKRERPIQQPIPKYKRMNLSVLDTLHVPVGIRIFTK</sequence>
<comment type="caution">
    <text evidence="1">The sequence shown here is derived from an EMBL/GenBank/DDBJ whole genome shotgun (WGS) entry which is preliminary data.</text>
</comment>
<name>A0A5J5FB28_9PEZI</name>
<organism evidence="1 2">
    <name type="scientific">Sphaerosporella brunnea</name>
    <dbReference type="NCBI Taxonomy" id="1250544"/>
    <lineage>
        <taxon>Eukaryota</taxon>
        <taxon>Fungi</taxon>
        <taxon>Dikarya</taxon>
        <taxon>Ascomycota</taxon>
        <taxon>Pezizomycotina</taxon>
        <taxon>Pezizomycetes</taxon>
        <taxon>Pezizales</taxon>
        <taxon>Pyronemataceae</taxon>
        <taxon>Sphaerosporella</taxon>
    </lineage>
</organism>
<reference evidence="1 2" key="1">
    <citation type="submission" date="2019-09" db="EMBL/GenBank/DDBJ databases">
        <title>Draft genome of the ectomycorrhizal ascomycete Sphaerosporella brunnea.</title>
        <authorList>
            <consortium name="DOE Joint Genome Institute"/>
            <person name="Benucci G.M."/>
            <person name="Marozzi G."/>
            <person name="Antonielli L."/>
            <person name="Sanchez S."/>
            <person name="Marco P."/>
            <person name="Wang X."/>
            <person name="Falini L.B."/>
            <person name="Barry K."/>
            <person name="Haridas S."/>
            <person name="Lipzen A."/>
            <person name="Labutti K."/>
            <person name="Grigoriev I.V."/>
            <person name="Murat C."/>
            <person name="Martin F."/>
            <person name="Albertini E."/>
            <person name="Donnini D."/>
            <person name="Bonito G."/>
        </authorList>
    </citation>
    <scope>NUCLEOTIDE SEQUENCE [LARGE SCALE GENOMIC DNA]</scope>
    <source>
        <strain evidence="1 2">Sb_GMNB300</strain>
    </source>
</reference>
<proteinExistence type="predicted"/>
<dbReference type="AlphaFoldDB" id="A0A5J5FB28"/>
<gene>
    <name evidence="1" type="ORF">FN846DRAFT_886136</name>
</gene>
<keyword evidence="2" id="KW-1185">Reference proteome</keyword>
<dbReference type="EMBL" id="VXIS01000008">
    <property type="protein sequence ID" value="KAA8914150.1"/>
    <property type="molecule type" value="Genomic_DNA"/>
</dbReference>
<accession>A0A5J5FB28</accession>
<dbReference type="InParanoid" id="A0A5J5FB28"/>
<dbReference type="Proteomes" id="UP000326924">
    <property type="component" value="Unassembled WGS sequence"/>
</dbReference>
<evidence type="ECO:0000313" key="1">
    <source>
        <dbReference type="EMBL" id="KAA8914150.1"/>
    </source>
</evidence>